<dbReference type="InterPro" id="IPR032466">
    <property type="entry name" value="Metal_Hydrolase"/>
</dbReference>
<comment type="similarity">
    <text evidence="1">Belongs to the metallo-dependent hydrolases superfamily. NagA family.</text>
</comment>
<keyword evidence="4" id="KW-0119">Carbohydrate metabolism</keyword>
<dbReference type="AlphaFoldDB" id="A0A8D5U5N8"/>
<dbReference type="PANTHER" id="PTHR11113">
    <property type="entry name" value="N-ACETYLGLUCOSAMINE-6-PHOSPHATE DEACETYLASE"/>
    <property type="match status" value="1"/>
</dbReference>
<keyword evidence="7" id="KW-1185">Reference proteome</keyword>
<sequence length="368" mass="40337">MKITNVKIVTPYKEFTGTIEVESGKIKRVYEGKDRGEDMEGLIAVPGFVDVHTHGIGGYDFTSWRSVDEFLGNLLKMREIYVKYGVTTFLPTTVTLPKEDLAEACKAVGEIEDPSIAGLHLEGPFISEKHAGAQDVRYIRSPDMTEVRRCVELSKNKLRTVTVAPEKGLEFVSALVGMGIHVSIGHTDADYETATKAFLLGADRTTHIFNAMRPFHHRDPGVILASINYSPYIEIIPDFIHVDKELVKFLVKSVGRERVVGVTDSIMAAGLSDGEYTLGKVEITVKEGRALTKEGKLAGSTLTMDKAFANLAKLTGLYDAVMMTSYNPAKALGLTDRGALLPGKNADIVLLDDKLRVVKVYKNGEEIG</sequence>
<dbReference type="Pfam" id="PF01979">
    <property type="entry name" value="Amidohydro_1"/>
    <property type="match status" value="1"/>
</dbReference>
<keyword evidence="3" id="KW-0378">Hydrolase</keyword>
<evidence type="ECO:0000313" key="6">
    <source>
        <dbReference type="EMBL" id="BCU69956.1"/>
    </source>
</evidence>
<dbReference type="PIRSF" id="PIRSF038994">
    <property type="entry name" value="NagA"/>
    <property type="match status" value="1"/>
</dbReference>
<dbReference type="RefSeq" id="WP_221290081.1">
    <property type="nucleotide sequence ID" value="NZ_AP024597.1"/>
</dbReference>
<evidence type="ECO:0000313" key="7">
    <source>
        <dbReference type="Proteomes" id="UP000825123"/>
    </source>
</evidence>
<feature type="domain" description="Amidohydrolase-related" evidence="5">
    <location>
        <begin position="43"/>
        <end position="365"/>
    </location>
</feature>
<dbReference type="InterPro" id="IPR003764">
    <property type="entry name" value="GlcNAc_6-P_deAcase"/>
</dbReference>
<dbReference type="KEGG" id="csty:KN1_12530"/>
<dbReference type="GO" id="GO:0046872">
    <property type="term" value="F:metal ion binding"/>
    <property type="evidence" value="ECO:0007669"/>
    <property type="project" value="UniProtKB-KW"/>
</dbReference>
<evidence type="ECO:0000259" key="5">
    <source>
        <dbReference type="Pfam" id="PF01979"/>
    </source>
</evidence>
<dbReference type="InterPro" id="IPR011059">
    <property type="entry name" value="Metal-dep_hydrolase_composite"/>
</dbReference>
<dbReference type="GO" id="GO:0008448">
    <property type="term" value="F:N-acetylglucosamine-6-phosphate deacetylase activity"/>
    <property type="evidence" value="ECO:0007669"/>
    <property type="project" value="InterPro"/>
</dbReference>
<dbReference type="SUPFAM" id="SSF51556">
    <property type="entry name" value="Metallo-dependent hydrolases"/>
    <property type="match status" value="1"/>
</dbReference>
<protein>
    <submittedName>
        <fullName evidence="6">N-acetylglucosamine-6-phosphate deacetylase</fullName>
    </submittedName>
</protein>
<organism evidence="6 7">
    <name type="scientific">Stygiolobus caldivivus</name>
    <dbReference type="NCBI Taxonomy" id="2824673"/>
    <lineage>
        <taxon>Archaea</taxon>
        <taxon>Thermoproteota</taxon>
        <taxon>Thermoprotei</taxon>
        <taxon>Sulfolobales</taxon>
        <taxon>Sulfolobaceae</taxon>
        <taxon>Stygiolobus</taxon>
    </lineage>
</organism>
<dbReference type="Proteomes" id="UP000825123">
    <property type="component" value="Chromosome"/>
</dbReference>
<evidence type="ECO:0000256" key="4">
    <source>
        <dbReference type="ARBA" id="ARBA00023277"/>
    </source>
</evidence>
<dbReference type="SUPFAM" id="SSF51338">
    <property type="entry name" value="Composite domain of metallo-dependent hydrolases"/>
    <property type="match status" value="1"/>
</dbReference>
<dbReference type="EMBL" id="AP024597">
    <property type="protein sequence ID" value="BCU69956.1"/>
    <property type="molecule type" value="Genomic_DNA"/>
</dbReference>
<dbReference type="InterPro" id="IPR006680">
    <property type="entry name" value="Amidohydro-rel"/>
</dbReference>
<proteinExistence type="inferred from homology"/>
<dbReference type="NCBIfam" id="TIGR00221">
    <property type="entry name" value="nagA"/>
    <property type="match status" value="1"/>
</dbReference>
<evidence type="ECO:0000256" key="3">
    <source>
        <dbReference type="ARBA" id="ARBA00022801"/>
    </source>
</evidence>
<dbReference type="PANTHER" id="PTHR11113:SF14">
    <property type="entry name" value="N-ACETYLGLUCOSAMINE-6-PHOSPHATE DEACETYLASE"/>
    <property type="match status" value="1"/>
</dbReference>
<reference evidence="6 7" key="1">
    <citation type="submission" date="2021-04" db="EMBL/GenBank/DDBJ databases">
        <title>Complete genome sequence of Stygiolobus sp. KN-1.</title>
        <authorList>
            <person name="Nakamura K."/>
            <person name="Sakai H."/>
            <person name="Kurosawa N."/>
        </authorList>
    </citation>
    <scope>NUCLEOTIDE SEQUENCE [LARGE SCALE GENOMIC DNA]</scope>
    <source>
        <strain evidence="6 7">KN-1</strain>
    </source>
</reference>
<dbReference type="GeneID" id="66162984"/>
<evidence type="ECO:0000256" key="2">
    <source>
        <dbReference type="ARBA" id="ARBA00022723"/>
    </source>
</evidence>
<dbReference type="Gene3D" id="3.20.20.140">
    <property type="entry name" value="Metal-dependent hydrolases"/>
    <property type="match status" value="1"/>
</dbReference>
<dbReference type="Gene3D" id="2.30.40.10">
    <property type="entry name" value="Urease, subunit C, domain 1"/>
    <property type="match status" value="1"/>
</dbReference>
<gene>
    <name evidence="6" type="ORF">KN1_12530</name>
</gene>
<dbReference type="CDD" id="cd00854">
    <property type="entry name" value="NagA"/>
    <property type="match status" value="1"/>
</dbReference>
<keyword evidence="2" id="KW-0479">Metal-binding</keyword>
<dbReference type="GO" id="GO:0006046">
    <property type="term" value="P:N-acetylglucosamine catabolic process"/>
    <property type="evidence" value="ECO:0007669"/>
    <property type="project" value="TreeGrafter"/>
</dbReference>
<name>A0A8D5U5N8_9CREN</name>
<accession>A0A8D5U5N8</accession>
<evidence type="ECO:0000256" key="1">
    <source>
        <dbReference type="ARBA" id="ARBA00010716"/>
    </source>
</evidence>